<gene>
    <name evidence="1" type="ORF">MLD38_040365</name>
</gene>
<evidence type="ECO:0000313" key="1">
    <source>
        <dbReference type="EMBL" id="KAI4304907.1"/>
    </source>
</evidence>
<keyword evidence="2" id="KW-1185">Reference proteome</keyword>
<comment type="caution">
    <text evidence="1">The sequence shown here is derived from an EMBL/GenBank/DDBJ whole genome shotgun (WGS) entry which is preliminary data.</text>
</comment>
<dbReference type="EMBL" id="CM042891">
    <property type="protein sequence ID" value="KAI4304907.1"/>
    <property type="molecule type" value="Genomic_DNA"/>
</dbReference>
<sequence length="441" mass="50230">MLRQLLRDFCHLYSPDRCSHPPPPPDPRWCFLDINEISTEYCGALMAAGKSRSCKTLESCKPPPSKKPKKERNLSKAPENAGLDEVLEHIWKEFPEDLFEAVIARLPVATFFRFRTVCRKWNSLLYSQTFYEQCCQVQQGCPWFYTISHENISSGAIYDPLSKKWHHPTIPFLPAKIVVLPVASAGGLVCFLDIGHRNFYVCNPLTKSFKELPARSVRVWSQVAVGMVSDRRSAKGGYKIMWLGCDGDYGVYDSIKNVWCHPGNMPPNIRLPLSLNFKSQAISIGSVMYFMRSDPEGIIAYDMATCLWKQFIIPCPPQVADHALAECRGRIMLVGLLSKNAATCVCVWELQRMTLLWKEVDRMPNVWCLEFYGRHIRMTCLGNKGLLLLSLRSKQMNRLVVYNMSTREWTKVPPACTFPHGRKRQWMACGTAFQPCATAVA</sequence>
<dbReference type="Proteomes" id="UP001057402">
    <property type="component" value="Chromosome 12"/>
</dbReference>
<reference evidence="2" key="1">
    <citation type="journal article" date="2023" name="Front. Plant Sci.">
        <title>Chromosomal-level genome assembly of Melastoma candidum provides insights into trichome evolution.</title>
        <authorList>
            <person name="Zhong Y."/>
            <person name="Wu W."/>
            <person name="Sun C."/>
            <person name="Zou P."/>
            <person name="Liu Y."/>
            <person name="Dai S."/>
            <person name="Zhou R."/>
        </authorList>
    </citation>
    <scope>NUCLEOTIDE SEQUENCE [LARGE SCALE GENOMIC DNA]</scope>
</reference>
<organism evidence="1 2">
    <name type="scientific">Melastoma candidum</name>
    <dbReference type="NCBI Taxonomy" id="119954"/>
    <lineage>
        <taxon>Eukaryota</taxon>
        <taxon>Viridiplantae</taxon>
        <taxon>Streptophyta</taxon>
        <taxon>Embryophyta</taxon>
        <taxon>Tracheophyta</taxon>
        <taxon>Spermatophyta</taxon>
        <taxon>Magnoliopsida</taxon>
        <taxon>eudicotyledons</taxon>
        <taxon>Gunneridae</taxon>
        <taxon>Pentapetalae</taxon>
        <taxon>rosids</taxon>
        <taxon>malvids</taxon>
        <taxon>Myrtales</taxon>
        <taxon>Melastomataceae</taxon>
        <taxon>Melastomatoideae</taxon>
        <taxon>Melastomateae</taxon>
        <taxon>Melastoma</taxon>
    </lineage>
</organism>
<proteinExistence type="predicted"/>
<accession>A0ACB9L5I1</accession>
<protein>
    <submittedName>
        <fullName evidence="1">Uncharacterized protein</fullName>
    </submittedName>
</protein>
<name>A0ACB9L5I1_9MYRT</name>
<evidence type="ECO:0000313" key="2">
    <source>
        <dbReference type="Proteomes" id="UP001057402"/>
    </source>
</evidence>